<dbReference type="EMBL" id="CAJZAF010000074">
    <property type="protein sequence ID" value="CAG9187475.1"/>
    <property type="molecule type" value="Genomic_DNA"/>
</dbReference>
<feature type="transmembrane region" description="Helical" evidence="8">
    <location>
        <begin position="68"/>
        <end position="87"/>
    </location>
</feature>
<keyword evidence="4" id="KW-1003">Cell membrane</keyword>
<dbReference type="Pfam" id="PF02080">
    <property type="entry name" value="TrkA_C"/>
    <property type="match status" value="1"/>
</dbReference>
<sequence length="566" mass="59527">MEAILKWLAANPYILLFVVVGGAVLLGKVTIKGYGLGMVASAIVVGAAVSAMASTYGIKMSLDNFTRLLFYYLFMYGVGLRVGPSFINSLTGDGLKFTILAILCSVLGLLGAVTFARWWDLPAGSAGGILAGSMTMSAAIGSAEEAVRQGVFPLAPGQTFEDVSGMIALSYGLTYIWGTVGIILLCKYLPRWWGVDAKEAAKQYEDEHGVSNVDDAGLTGYRPLALRAYKLANSAVSGWTARQFMQKYPEYKIVNVHRGSHNLGVPDDLELRQGDVIVLGGRLESITDNIGLIGPEVADAKALNIPLDQAEILVTNKDYDGKPLVELRATEFSGQLALQRIERGGVPIPLGLDLKLHRFDVLFVTGLKSGAEKAAAALGKLARPSTATDLLTLSLGMILGFLIGAIGFPIAGAKVGLGNAGGLLVSGVIVSSAVSRLRFFGNTPNAARNILEDLGLIVFIAIVGINAGAALVSQLTGQVALYIFIAGFICTTVPPFIVWAIGYHIMKINPAVLMGGVAGARSHSGPAREAAKEIGSSVPWIGFPVGYAVSGVLLTVFGYVAMLMSK</sequence>
<evidence type="ECO:0000259" key="10">
    <source>
        <dbReference type="Pfam" id="PF06826"/>
    </source>
</evidence>
<accession>A0ABM8Y3Y1</accession>
<gene>
    <name evidence="11" type="primary">aspT_3</name>
    <name evidence="11" type="ORF">LMG23994_06920</name>
</gene>
<comment type="similarity">
    <text evidence="2">Belongs to the AAE transporter (TC 2.A.81) family.</text>
</comment>
<dbReference type="RefSeq" id="WP_224010814.1">
    <property type="nucleotide sequence ID" value="NZ_CAJZAF010000074.1"/>
</dbReference>
<feature type="transmembrane region" description="Helical" evidence="8">
    <location>
        <begin position="479"/>
        <end position="501"/>
    </location>
</feature>
<dbReference type="NCBIfam" id="TIGR01625">
    <property type="entry name" value="YidE_YbjL_dupl"/>
    <property type="match status" value="1"/>
</dbReference>
<protein>
    <submittedName>
        <fullName evidence="11">Aspartate/alanine antiporter</fullName>
    </submittedName>
</protein>
<dbReference type="InterPro" id="IPR006037">
    <property type="entry name" value="RCK_C"/>
</dbReference>
<evidence type="ECO:0000313" key="11">
    <source>
        <dbReference type="EMBL" id="CAG9187475.1"/>
    </source>
</evidence>
<keyword evidence="6 8" id="KW-1133">Transmembrane helix</keyword>
<feature type="domain" description="RCK C-terminal" evidence="9">
    <location>
        <begin position="311"/>
        <end position="378"/>
    </location>
</feature>
<evidence type="ECO:0000256" key="7">
    <source>
        <dbReference type="ARBA" id="ARBA00023136"/>
    </source>
</evidence>
<keyword evidence="5 8" id="KW-0812">Transmembrane</keyword>
<evidence type="ECO:0000256" key="1">
    <source>
        <dbReference type="ARBA" id="ARBA00004651"/>
    </source>
</evidence>
<evidence type="ECO:0000256" key="5">
    <source>
        <dbReference type="ARBA" id="ARBA00022692"/>
    </source>
</evidence>
<feature type="transmembrane region" description="Helical" evidence="8">
    <location>
        <begin position="163"/>
        <end position="186"/>
    </location>
</feature>
<dbReference type="PANTHER" id="PTHR30445">
    <property type="entry name" value="K(+)_H(+) ANTIPORTER SUBUNIT KHTT"/>
    <property type="match status" value="1"/>
</dbReference>
<feature type="transmembrane region" description="Helical" evidence="8">
    <location>
        <begin position="454"/>
        <end position="473"/>
    </location>
</feature>
<dbReference type="InterPro" id="IPR006512">
    <property type="entry name" value="YidE_YbjL"/>
</dbReference>
<evidence type="ECO:0000256" key="3">
    <source>
        <dbReference type="ARBA" id="ARBA00022448"/>
    </source>
</evidence>
<feature type="domain" description="YidE/YbjL duplication" evidence="10">
    <location>
        <begin position="16"/>
        <end position="189"/>
    </location>
</feature>
<evidence type="ECO:0000259" key="9">
    <source>
        <dbReference type="Pfam" id="PF02080"/>
    </source>
</evidence>
<evidence type="ECO:0000313" key="12">
    <source>
        <dbReference type="Proteomes" id="UP000701702"/>
    </source>
</evidence>
<feature type="transmembrane region" description="Helical" evidence="8">
    <location>
        <begin position="538"/>
        <end position="562"/>
    </location>
</feature>
<feature type="domain" description="YidE/YbjL duplication" evidence="10">
    <location>
        <begin position="393"/>
        <end position="561"/>
    </location>
</feature>
<keyword evidence="7 8" id="KW-0472">Membrane</keyword>
<evidence type="ECO:0000256" key="4">
    <source>
        <dbReference type="ARBA" id="ARBA00022475"/>
    </source>
</evidence>
<feature type="transmembrane region" description="Helical" evidence="8">
    <location>
        <begin position="99"/>
        <end position="119"/>
    </location>
</feature>
<comment type="subcellular location">
    <subcellularLocation>
        <location evidence="1">Cell membrane</location>
        <topology evidence="1">Multi-pass membrane protein</topology>
    </subcellularLocation>
</comment>
<feature type="transmembrane region" description="Helical" evidence="8">
    <location>
        <begin position="7"/>
        <end position="27"/>
    </location>
</feature>
<keyword evidence="12" id="KW-1185">Reference proteome</keyword>
<dbReference type="PANTHER" id="PTHR30445:SF9">
    <property type="match status" value="1"/>
</dbReference>
<dbReference type="Proteomes" id="UP000701702">
    <property type="component" value="Unassembled WGS sequence"/>
</dbReference>
<name>A0ABM8Y3Y1_9BURK</name>
<dbReference type="InterPro" id="IPR050144">
    <property type="entry name" value="AAE_transporter"/>
</dbReference>
<keyword evidence="3" id="KW-0813">Transport</keyword>
<evidence type="ECO:0000256" key="6">
    <source>
        <dbReference type="ARBA" id="ARBA00022989"/>
    </source>
</evidence>
<evidence type="ECO:0000256" key="8">
    <source>
        <dbReference type="SAM" id="Phobius"/>
    </source>
</evidence>
<reference evidence="11 12" key="1">
    <citation type="submission" date="2021-08" db="EMBL/GenBank/DDBJ databases">
        <authorList>
            <person name="Peeters C."/>
        </authorList>
    </citation>
    <scope>NUCLEOTIDE SEQUENCE [LARGE SCALE GENOMIC DNA]</scope>
    <source>
        <strain evidence="11 12">LMG 23994</strain>
    </source>
</reference>
<proteinExistence type="inferred from homology"/>
<organism evidence="11 12">
    <name type="scientific">Cupriavidus pinatubonensis</name>
    <dbReference type="NCBI Taxonomy" id="248026"/>
    <lineage>
        <taxon>Bacteria</taxon>
        <taxon>Pseudomonadati</taxon>
        <taxon>Pseudomonadota</taxon>
        <taxon>Betaproteobacteria</taxon>
        <taxon>Burkholderiales</taxon>
        <taxon>Burkholderiaceae</taxon>
        <taxon>Cupriavidus</taxon>
    </lineage>
</organism>
<feature type="transmembrane region" description="Helical" evidence="8">
    <location>
        <begin position="33"/>
        <end position="56"/>
    </location>
</feature>
<dbReference type="Pfam" id="PF06826">
    <property type="entry name" value="Asp-Al_Ex"/>
    <property type="match status" value="2"/>
</dbReference>
<comment type="caution">
    <text evidence="11">The sequence shown here is derived from an EMBL/GenBank/DDBJ whole genome shotgun (WGS) entry which is preliminary data.</text>
</comment>
<feature type="transmembrane region" description="Helical" evidence="8">
    <location>
        <begin position="390"/>
        <end position="411"/>
    </location>
</feature>
<feature type="transmembrane region" description="Helical" evidence="8">
    <location>
        <begin position="126"/>
        <end position="143"/>
    </location>
</feature>
<evidence type="ECO:0000256" key="2">
    <source>
        <dbReference type="ARBA" id="ARBA00009854"/>
    </source>
</evidence>